<dbReference type="Proteomes" id="UP000001868">
    <property type="component" value="Chromosome"/>
</dbReference>
<dbReference type="Pfam" id="PF13614">
    <property type="entry name" value="AAA_31"/>
    <property type="match status" value="1"/>
</dbReference>
<evidence type="ECO:0000259" key="4">
    <source>
        <dbReference type="PROSITE" id="PS50110"/>
    </source>
</evidence>
<evidence type="ECO:0000313" key="5">
    <source>
        <dbReference type="EMBL" id="ACG79408.1"/>
    </source>
</evidence>
<dbReference type="GO" id="GO:0005829">
    <property type="term" value="C:cytosol"/>
    <property type="evidence" value="ECO:0007669"/>
    <property type="project" value="TreeGrafter"/>
</dbReference>
<dbReference type="Gene3D" id="3.40.50.300">
    <property type="entry name" value="P-loop containing nucleotide triphosphate hydrolases"/>
    <property type="match status" value="1"/>
</dbReference>
<dbReference type="InterPro" id="IPR001789">
    <property type="entry name" value="Sig_transdc_resp-reg_receiver"/>
</dbReference>
<dbReference type="KEGG" id="pzu:PHZ_c2999"/>
<dbReference type="HOGENOM" id="CLU_033160_0_1_5"/>
<evidence type="ECO:0000256" key="1">
    <source>
        <dbReference type="ARBA" id="ARBA00022741"/>
    </source>
</evidence>
<dbReference type="Gene3D" id="3.40.50.2300">
    <property type="match status" value="1"/>
</dbReference>
<dbReference type="PROSITE" id="PS50110">
    <property type="entry name" value="RESPONSE_REGULATORY"/>
    <property type="match status" value="1"/>
</dbReference>
<dbReference type="eggNOG" id="COG2197">
    <property type="taxonomic scope" value="Bacteria"/>
</dbReference>
<reference evidence="5 6" key="1">
    <citation type="journal article" date="2008" name="BMC Genomics">
        <title>Complete genome of Phenylobacterium zucineum - a novel facultative intracellular bacterium isolated from human erythroleukemia cell line K562.</title>
        <authorList>
            <person name="Luo Y."/>
            <person name="Xu X."/>
            <person name="Ding Z."/>
            <person name="Liu Z."/>
            <person name="Zhang B."/>
            <person name="Yan Z."/>
            <person name="Sun J."/>
            <person name="Hu S."/>
            <person name="Hu X."/>
        </authorList>
    </citation>
    <scope>NUCLEOTIDE SEQUENCE [LARGE SCALE GENOMIC DNA]</scope>
    <source>
        <strain evidence="5 6">HLK1</strain>
    </source>
</reference>
<feature type="modified residue" description="4-aspartylphosphate" evidence="3">
    <location>
        <position position="73"/>
    </location>
</feature>
<name>B4R9E8_PHEZH</name>
<dbReference type="eggNOG" id="COG4963">
    <property type="taxonomic scope" value="Bacteria"/>
</dbReference>
<dbReference type="InterPro" id="IPR011006">
    <property type="entry name" value="CheY-like_superfamily"/>
</dbReference>
<proteinExistence type="predicted"/>
<feature type="domain" description="Response regulatory" evidence="4">
    <location>
        <begin position="19"/>
        <end position="138"/>
    </location>
</feature>
<dbReference type="GO" id="GO:0000160">
    <property type="term" value="P:phosphorelay signal transduction system"/>
    <property type="evidence" value="ECO:0007669"/>
    <property type="project" value="InterPro"/>
</dbReference>
<accession>B4R9E8</accession>
<dbReference type="InterPro" id="IPR050625">
    <property type="entry name" value="ParA/MinD_ATPase"/>
</dbReference>
<dbReference type="InterPro" id="IPR025669">
    <property type="entry name" value="AAA_dom"/>
</dbReference>
<keyword evidence="6" id="KW-1185">Reference proteome</keyword>
<dbReference type="PANTHER" id="PTHR43384:SF6">
    <property type="entry name" value="SEPTUM SITE-DETERMINING PROTEIN MIND HOMOLOG, CHLOROPLASTIC"/>
    <property type="match status" value="1"/>
</dbReference>
<dbReference type="GO" id="GO:0051782">
    <property type="term" value="P:negative regulation of cell division"/>
    <property type="evidence" value="ECO:0007669"/>
    <property type="project" value="TreeGrafter"/>
</dbReference>
<evidence type="ECO:0000313" key="6">
    <source>
        <dbReference type="Proteomes" id="UP000001868"/>
    </source>
</evidence>
<dbReference type="EMBL" id="CP000747">
    <property type="protein sequence ID" value="ACG79408.1"/>
    <property type="molecule type" value="Genomic_DNA"/>
</dbReference>
<dbReference type="InterPro" id="IPR027417">
    <property type="entry name" value="P-loop_NTPase"/>
</dbReference>
<dbReference type="PANTHER" id="PTHR43384">
    <property type="entry name" value="SEPTUM SITE-DETERMINING PROTEIN MIND HOMOLOG, CHLOROPLASTIC-RELATED"/>
    <property type="match status" value="1"/>
</dbReference>
<dbReference type="RefSeq" id="WP_012523546.1">
    <property type="nucleotide sequence ID" value="NC_011144.1"/>
</dbReference>
<evidence type="ECO:0000256" key="2">
    <source>
        <dbReference type="ARBA" id="ARBA00022840"/>
    </source>
</evidence>
<evidence type="ECO:0000256" key="3">
    <source>
        <dbReference type="PROSITE-ProRule" id="PRU00169"/>
    </source>
</evidence>
<protein>
    <submittedName>
        <fullName evidence="5">Pilus assembly protein CpaE</fullName>
    </submittedName>
</protein>
<dbReference type="SUPFAM" id="SSF52540">
    <property type="entry name" value="P-loop containing nucleoside triphosphate hydrolases"/>
    <property type="match status" value="1"/>
</dbReference>
<dbReference type="STRING" id="450851.PHZ_c2999"/>
<dbReference type="AlphaFoldDB" id="B4R9E8"/>
<organism evidence="5 6">
    <name type="scientific">Phenylobacterium zucineum (strain HLK1)</name>
    <dbReference type="NCBI Taxonomy" id="450851"/>
    <lineage>
        <taxon>Bacteria</taxon>
        <taxon>Pseudomonadati</taxon>
        <taxon>Pseudomonadota</taxon>
        <taxon>Alphaproteobacteria</taxon>
        <taxon>Caulobacterales</taxon>
        <taxon>Caulobacteraceae</taxon>
        <taxon>Phenylobacterium</taxon>
    </lineage>
</organism>
<dbReference type="GO" id="GO:0016887">
    <property type="term" value="F:ATP hydrolysis activity"/>
    <property type="evidence" value="ECO:0007669"/>
    <property type="project" value="TreeGrafter"/>
</dbReference>
<dbReference type="SUPFAM" id="SSF52172">
    <property type="entry name" value="CheY-like"/>
    <property type="match status" value="1"/>
</dbReference>
<dbReference type="GO" id="GO:0005524">
    <property type="term" value="F:ATP binding"/>
    <property type="evidence" value="ECO:0007669"/>
    <property type="project" value="UniProtKB-KW"/>
</dbReference>
<keyword evidence="1" id="KW-0547">Nucleotide-binding</keyword>
<keyword evidence="3" id="KW-0597">Phosphoprotein</keyword>
<sequence>MALPRILPEGERGPDRRAEPLAVIADPVTRETVRAVAAQLGWPQNRIREGGLSAACALLQTQAQAAPGVLLVDVSDAADVLAGMDALAEVCEPHTSVVAVGTANDVDLYRALIGLGISDYLVKPVSPVALAEALRKAERAGRAPVTAAPQQACRTVALVGARGGVGATSLAVALGWSLAHEHERRTVLIDLDLQFGAAALSLDLEPGRGLRELLAHPDRIDSLLIGSAASQESPRLRVLAAEEPLDAEPALSGAGLEALLSAVTEGSDAVILDAPRRLDAPARAALAAADVAIVVTDLSLAGLRDSQRLLALLGGMRAEGEILVVANRVGGVAGEVPQAEFERGLGRKLDLVLPFDARAAEAAAAQARALPAIAGQSALGAGLRALTRRVAGVDEAPAAGRAAWFKRVLGR</sequence>
<keyword evidence="2" id="KW-0067">ATP-binding</keyword>
<dbReference type="GO" id="GO:0009898">
    <property type="term" value="C:cytoplasmic side of plasma membrane"/>
    <property type="evidence" value="ECO:0007669"/>
    <property type="project" value="TreeGrafter"/>
</dbReference>
<gene>
    <name evidence="5" type="ordered locus">PHZ_c2999</name>
</gene>